<dbReference type="SMART" id="SM00220">
    <property type="entry name" value="S_TKc"/>
    <property type="match status" value="1"/>
</dbReference>
<dbReference type="AlphaFoldDB" id="A0A812KW52"/>
<dbReference type="Pfam" id="PF00069">
    <property type="entry name" value="Pkinase"/>
    <property type="match status" value="1"/>
</dbReference>
<keyword evidence="6" id="KW-0539">Nucleus</keyword>
<dbReference type="Gene3D" id="3.40.50.300">
    <property type="entry name" value="P-loop containing nucleotide triphosphate hydrolases"/>
    <property type="match status" value="1"/>
</dbReference>
<dbReference type="GO" id="GO:0000400">
    <property type="term" value="F:four-way junction DNA binding"/>
    <property type="evidence" value="ECO:0007669"/>
    <property type="project" value="TreeGrafter"/>
</dbReference>
<evidence type="ECO:0000313" key="10">
    <source>
        <dbReference type="EMBL" id="CAE7237105.1"/>
    </source>
</evidence>
<dbReference type="InterPro" id="IPR052093">
    <property type="entry name" value="HR_Repair_Mediator"/>
</dbReference>
<dbReference type="CDD" id="cd00180">
    <property type="entry name" value="PKc"/>
    <property type="match status" value="1"/>
</dbReference>
<feature type="signal peptide" evidence="8">
    <location>
        <begin position="1"/>
        <end position="23"/>
    </location>
</feature>
<evidence type="ECO:0000256" key="7">
    <source>
        <dbReference type="SAM" id="Phobius"/>
    </source>
</evidence>
<dbReference type="Proteomes" id="UP000601435">
    <property type="component" value="Unassembled WGS sequence"/>
</dbReference>
<keyword evidence="3" id="KW-0227">DNA damage</keyword>
<dbReference type="GO" id="GO:0004672">
    <property type="term" value="F:protein kinase activity"/>
    <property type="evidence" value="ECO:0007669"/>
    <property type="project" value="InterPro"/>
</dbReference>
<reference evidence="10" key="1">
    <citation type="submission" date="2021-02" db="EMBL/GenBank/DDBJ databases">
        <authorList>
            <person name="Dougan E. K."/>
            <person name="Rhodes N."/>
            <person name="Thang M."/>
            <person name="Chan C."/>
        </authorList>
    </citation>
    <scope>NUCLEOTIDE SEQUENCE</scope>
</reference>
<keyword evidence="8" id="KW-0732">Signal</keyword>
<keyword evidence="5" id="KW-0234">DNA repair</keyword>
<evidence type="ECO:0000256" key="3">
    <source>
        <dbReference type="ARBA" id="ARBA00022763"/>
    </source>
</evidence>
<dbReference type="PROSITE" id="PS50011">
    <property type="entry name" value="PROTEIN_KINASE_DOM"/>
    <property type="match status" value="1"/>
</dbReference>
<sequence>MAYRSPLVLCLAAAAVLLIAPQAFVPSPKSQTAGAALAAGAAAGSMAVPAWAYDQQVMDAQMLLARIPGGKRTQELGLVIPMAEEDGLTDGQVAGLFLIALVVFISAIDLAKTMYNGINPAKFKTSKGKGYISPLVKRYIENGLNGLLGSALQGGGALLEVCGLPGSGKTQFCLQLCAAAQISPGLAEPDSLAEAIYVDTEGSFVPERYMQVCEALLSETRPTLDASSVCRLLEAGMRRLHVCRAYDATELYSTIKRLGSFIQGRPRIRALVVDSIAFSFRHELMDNTAQRARIGLCQCRHCITSSGIGLAAFDLGSAQSTPTSSLVGLAPGTQRACRGSCSHGSWASRTALVKNSVASTCATDFEATTALPRSVLEPHWSADFESFCWQSIPLIDPARFSLDHLIRPSCEGLHAQIEVHMDHALAKKVVAKRFTRAYLHDSPSAFRESDAFCGEDPWTEMFLAMKLGQAGPDRIKGVLPCYGVYRDASDSALLIMEWASGGDVFEFASSLGEPGPAREAQAAQVLCALLQTVSRLHSLGIAHGDVSAENAILRFENGEVEVALLDFAMAIHDTDLSSVTGARGKPMYRAPETLQENVPYDARAADLFACGVVGYALAIGNYPWQSTAGGCKAFSYVQKNGLARFFEKHLVMNSLWRCVLPPKWWKGSCLPTNATSVSPKLILGF</sequence>
<dbReference type="GO" id="GO:0008821">
    <property type="term" value="F:crossover junction DNA endonuclease activity"/>
    <property type="evidence" value="ECO:0007669"/>
    <property type="project" value="TreeGrafter"/>
</dbReference>
<dbReference type="Gene3D" id="1.10.510.10">
    <property type="entry name" value="Transferase(Phosphotransferase) domain 1"/>
    <property type="match status" value="1"/>
</dbReference>
<evidence type="ECO:0000256" key="5">
    <source>
        <dbReference type="ARBA" id="ARBA00023204"/>
    </source>
</evidence>
<dbReference type="SUPFAM" id="SSF56112">
    <property type="entry name" value="Protein kinase-like (PK-like)"/>
    <property type="match status" value="1"/>
</dbReference>
<accession>A0A812KW52</accession>
<dbReference type="InterPro" id="IPR000719">
    <property type="entry name" value="Prot_kinase_dom"/>
</dbReference>
<dbReference type="PANTHER" id="PTHR46239:SF1">
    <property type="entry name" value="DNA REPAIR PROTEIN RAD51 HOMOLOG 3"/>
    <property type="match status" value="1"/>
</dbReference>
<feature type="domain" description="Protein kinase" evidence="9">
    <location>
        <begin position="389"/>
        <end position="685"/>
    </location>
</feature>
<dbReference type="InterPro" id="IPR011009">
    <property type="entry name" value="Kinase-like_dom_sf"/>
</dbReference>
<dbReference type="OrthoDB" id="342627at2759"/>
<evidence type="ECO:0000256" key="6">
    <source>
        <dbReference type="ARBA" id="ARBA00023242"/>
    </source>
</evidence>
<dbReference type="GO" id="GO:0005657">
    <property type="term" value="C:replication fork"/>
    <property type="evidence" value="ECO:0007669"/>
    <property type="project" value="TreeGrafter"/>
</dbReference>
<keyword evidence="7" id="KW-0472">Membrane</keyword>
<dbReference type="InterPro" id="IPR013632">
    <property type="entry name" value="Rad51_C"/>
</dbReference>
<evidence type="ECO:0000313" key="11">
    <source>
        <dbReference type="Proteomes" id="UP000601435"/>
    </source>
</evidence>
<comment type="subcellular location">
    <subcellularLocation>
        <location evidence="1">Nucleus</location>
    </subcellularLocation>
</comment>
<proteinExistence type="predicted"/>
<feature type="transmembrane region" description="Helical" evidence="7">
    <location>
        <begin position="91"/>
        <end position="111"/>
    </location>
</feature>
<name>A0A812KW52_9DINO</name>
<keyword evidence="2" id="KW-0547">Nucleotide-binding</keyword>
<dbReference type="GO" id="GO:0007131">
    <property type="term" value="P:reciprocal meiotic recombination"/>
    <property type="evidence" value="ECO:0007669"/>
    <property type="project" value="TreeGrafter"/>
</dbReference>
<dbReference type="EMBL" id="CAJNJA010008487">
    <property type="protein sequence ID" value="CAE7237105.1"/>
    <property type="molecule type" value="Genomic_DNA"/>
</dbReference>
<keyword evidence="7" id="KW-1133">Transmembrane helix</keyword>
<evidence type="ECO:0000256" key="4">
    <source>
        <dbReference type="ARBA" id="ARBA00022840"/>
    </source>
</evidence>
<evidence type="ECO:0000256" key="1">
    <source>
        <dbReference type="ARBA" id="ARBA00004123"/>
    </source>
</evidence>
<organism evidence="10 11">
    <name type="scientific">Symbiodinium necroappetens</name>
    <dbReference type="NCBI Taxonomy" id="1628268"/>
    <lineage>
        <taxon>Eukaryota</taxon>
        <taxon>Sar</taxon>
        <taxon>Alveolata</taxon>
        <taxon>Dinophyceae</taxon>
        <taxon>Suessiales</taxon>
        <taxon>Symbiodiniaceae</taxon>
        <taxon>Symbiodinium</taxon>
    </lineage>
</organism>
<dbReference type="PANTHER" id="PTHR46239">
    <property type="entry name" value="DNA REPAIR PROTEIN RAD51 HOMOLOG 3 RAD51C"/>
    <property type="match status" value="1"/>
</dbReference>
<keyword evidence="11" id="KW-1185">Reference proteome</keyword>
<evidence type="ECO:0000256" key="2">
    <source>
        <dbReference type="ARBA" id="ARBA00022741"/>
    </source>
</evidence>
<keyword evidence="7" id="KW-0812">Transmembrane</keyword>
<gene>
    <name evidence="10" type="primary">Rad51c</name>
    <name evidence="10" type="ORF">SNEC2469_LOCUS4037</name>
</gene>
<dbReference type="SUPFAM" id="SSF52540">
    <property type="entry name" value="P-loop containing nucleoside triphosphate hydrolases"/>
    <property type="match status" value="1"/>
</dbReference>
<evidence type="ECO:0000259" key="9">
    <source>
        <dbReference type="PROSITE" id="PS50011"/>
    </source>
</evidence>
<dbReference type="GO" id="GO:0033063">
    <property type="term" value="C:Rad51B-Rad51C-Rad51D-XRCC2 complex"/>
    <property type="evidence" value="ECO:0007669"/>
    <property type="project" value="TreeGrafter"/>
</dbReference>
<dbReference type="GO" id="GO:0000707">
    <property type="term" value="P:meiotic DNA recombinase assembly"/>
    <property type="evidence" value="ECO:0007669"/>
    <property type="project" value="TreeGrafter"/>
</dbReference>
<comment type="caution">
    <text evidence="10">The sequence shown here is derived from an EMBL/GenBank/DDBJ whole genome shotgun (WGS) entry which is preliminary data.</text>
</comment>
<evidence type="ECO:0000256" key="8">
    <source>
        <dbReference type="SAM" id="SignalP"/>
    </source>
</evidence>
<feature type="chain" id="PRO_5032595948" evidence="8">
    <location>
        <begin position="24"/>
        <end position="685"/>
    </location>
</feature>
<keyword evidence="4" id="KW-0067">ATP-binding</keyword>
<dbReference type="GO" id="GO:0005524">
    <property type="term" value="F:ATP binding"/>
    <property type="evidence" value="ECO:0007669"/>
    <property type="project" value="UniProtKB-KW"/>
</dbReference>
<dbReference type="GO" id="GO:0033065">
    <property type="term" value="C:Rad51C-XRCC3 complex"/>
    <property type="evidence" value="ECO:0007669"/>
    <property type="project" value="TreeGrafter"/>
</dbReference>
<dbReference type="InterPro" id="IPR027417">
    <property type="entry name" value="P-loop_NTPase"/>
</dbReference>
<dbReference type="Pfam" id="PF08423">
    <property type="entry name" value="Rad51"/>
    <property type="match status" value="1"/>
</dbReference>
<protein>
    <submittedName>
        <fullName evidence="10">Rad51c protein</fullName>
    </submittedName>
</protein>